<sequence length="76" mass="7852">PKKAKAAKKPTAVKLSSDSDGAAPAVDEEKPAEKKPAEKKPAKKRKTALSSDQSDSSDSDSGNLMARLKGKSTAGK</sequence>
<evidence type="ECO:0000313" key="3">
    <source>
        <dbReference type="Proteomes" id="UP001529510"/>
    </source>
</evidence>
<feature type="non-terminal residue" evidence="2">
    <location>
        <position position="76"/>
    </location>
</feature>
<organism evidence="2 3">
    <name type="scientific">Cirrhinus mrigala</name>
    <name type="common">Mrigala</name>
    <dbReference type="NCBI Taxonomy" id="683832"/>
    <lineage>
        <taxon>Eukaryota</taxon>
        <taxon>Metazoa</taxon>
        <taxon>Chordata</taxon>
        <taxon>Craniata</taxon>
        <taxon>Vertebrata</taxon>
        <taxon>Euteleostomi</taxon>
        <taxon>Actinopterygii</taxon>
        <taxon>Neopterygii</taxon>
        <taxon>Teleostei</taxon>
        <taxon>Ostariophysi</taxon>
        <taxon>Cypriniformes</taxon>
        <taxon>Cyprinidae</taxon>
        <taxon>Labeoninae</taxon>
        <taxon>Labeonini</taxon>
        <taxon>Cirrhinus</taxon>
    </lineage>
</organism>
<feature type="region of interest" description="Disordered" evidence="1">
    <location>
        <begin position="1"/>
        <end position="76"/>
    </location>
</feature>
<comment type="caution">
    <text evidence="2">The sequence shown here is derived from an EMBL/GenBank/DDBJ whole genome shotgun (WGS) entry which is preliminary data.</text>
</comment>
<proteinExistence type="predicted"/>
<name>A0ABD0Q0T4_CIRMR</name>
<keyword evidence="3" id="KW-1185">Reference proteome</keyword>
<accession>A0ABD0Q0T4</accession>
<feature type="compositionally biased region" description="Basic and acidic residues" evidence="1">
    <location>
        <begin position="27"/>
        <end position="40"/>
    </location>
</feature>
<evidence type="ECO:0000313" key="2">
    <source>
        <dbReference type="EMBL" id="KAL0179895.1"/>
    </source>
</evidence>
<reference evidence="2 3" key="1">
    <citation type="submission" date="2024-05" db="EMBL/GenBank/DDBJ databases">
        <title>Genome sequencing and assembly of Indian major carp, Cirrhinus mrigala (Hamilton, 1822).</title>
        <authorList>
            <person name="Mohindra V."/>
            <person name="Chowdhury L.M."/>
            <person name="Lal K."/>
            <person name="Jena J.K."/>
        </authorList>
    </citation>
    <scope>NUCLEOTIDE SEQUENCE [LARGE SCALE GENOMIC DNA]</scope>
    <source>
        <strain evidence="2">CM1030</strain>
        <tissue evidence="2">Blood</tissue>
    </source>
</reference>
<dbReference type="EMBL" id="JAMKFB020000012">
    <property type="protein sequence ID" value="KAL0179895.1"/>
    <property type="molecule type" value="Genomic_DNA"/>
</dbReference>
<dbReference type="Proteomes" id="UP001529510">
    <property type="component" value="Unassembled WGS sequence"/>
</dbReference>
<feature type="non-terminal residue" evidence="2">
    <location>
        <position position="1"/>
    </location>
</feature>
<evidence type="ECO:0000256" key="1">
    <source>
        <dbReference type="SAM" id="MobiDB-lite"/>
    </source>
</evidence>
<dbReference type="AlphaFoldDB" id="A0ABD0Q0T4"/>
<gene>
    <name evidence="2" type="ORF">M9458_025337</name>
</gene>
<feature type="compositionally biased region" description="Low complexity" evidence="1">
    <location>
        <begin position="48"/>
        <end position="61"/>
    </location>
</feature>
<protein>
    <submittedName>
        <fullName evidence="2">Uncharacterized protein</fullName>
    </submittedName>
</protein>